<dbReference type="PANTHER" id="PTHR10434">
    <property type="entry name" value="1-ACYL-SN-GLYCEROL-3-PHOSPHATE ACYLTRANSFERASE"/>
    <property type="match status" value="1"/>
</dbReference>
<gene>
    <name evidence="5" type="ORF">KL86DYS2_11692</name>
</gene>
<dbReference type="GO" id="GO:0006654">
    <property type="term" value="P:phosphatidic acid biosynthetic process"/>
    <property type="evidence" value="ECO:0007669"/>
    <property type="project" value="TreeGrafter"/>
</dbReference>
<evidence type="ECO:0000259" key="4">
    <source>
        <dbReference type="SMART" id="SM00563"/>
    </source>
</evidence>
<dbReference type="SMART" id="SM00563">
    <property type="entry name" value="PlsC"/>
    <property type="match status" value="1"/>
</dbReference>
<dbReference type="AlphaFoldDB" id="A0A212JJG9"/>
<proteinExistence type="predicted"/>
<reference evidence="5" key="1">
    <citation type="submission" date="2016-04" db="EMBL/GenBank/DDBJ databases">
        <authorList>
            <person name="Evans L.H."/>
            <person name="Alamgir A."/>
            <person name="Owens N."/>
            <person name="Weber N.D."/>
            <person name="Virtaneva K."/>
            <person name="Barbian K."/>
            <person name="Babar A."/>
            <person name="Rosenke K."/>
        </authorList>
    </citation>
    <scope>NUCLEOTIDE SEQUENCE</scope>
    <source>
        <strain evidence="5">86-2</strain>
    </source>
</reference>
<comment type="pathway">
    <text evidence="1">Lipid metabolism.</text>
</comment>
<evidence type="ECO:0000313" key="5">
    <source>
        <dbReference type="EMBL" id="SBV99586.1"/>
    </source>
</evidence>
<dbReference type="SUPFAM" id="SSF69593">
    <property type="entry name" value="Glycerol-3-phosphate (1)-acyltransferase"/>
    <property type="match status" value="1"/>
</dbReference>
<protein>
    <recommendedName>
        <fullName evidence="4">Phospholipid/glycerol acyltransferase domain-containing protein</fullName>
    </recommendedName>
</protein>
<name>A0A212JJG9_9BACT</name>
<sequence length="179" mass="20363">MKSICNFILRLIGWKITGLNNLPDKCVICVAPHTSNWDLPLGLIVYKAMGRKASFLIKKEWFFFPMNLLFKSLGGIPVDRSRKSSLTEQMAEIYSKRENFQLAITPEATRKANSEWKKGFYFIAMEADVPIVIAALDYGKKEANFKQVIMPTGDVEGDIAKIKALYKDVVARRPEHFSI</sequence>
<dbReference type="RefSeq" id="WP_296949087.1">
    <property type="nucleotide sequence ID" value="NZ_LT599021.1"/>
</dbReference>
<dbReference type="GO" id="GO:0003841">
    <property type="term" value="F:1-acylglycerol-3-phosphate O-acyltransferase activity"/>
    <property type="evidence" value="ECO:0007669"/>
    <property type="project" value="TreeGrafter"/>
</dbReference>
<keyword evidence="3" id="KW-0012">Acyltransferase</keyword>
<dbReference type="PANTHER" id="PTHR10434:SF9">
    <property type="entry name" value="PHOSPHOLIPID_GLYCEROL ACYLTRANSFERASE DOMAIN-CONTAINING PROTEIN"/>
    <property type="match status" value="1"/>
</dbReference>
<accession>A0A212JJG9</accession>
<evidence type="ECO:0000256" key="2">
    <source>
        <dbReference type="ARBA" id="ARBA00022679"/>
    </source>
</evidence>
<dbReference type="EMBL" id="FLUL01000001">
    <property type="protein sequence ID" value="SBV99586.1"/>
    <property type="molecule type" value="Genomic_DNA"/>
</dbReference>
<evidence type="ECO:0000256" key="1">
    <source>
        <dbReference type="ARBA" id="ARBA00005189"/>
    </source>
</evidence>
<organism evidence="5">
    <name type="scientific">uncultured Dysgonomonas sp</name>
    <dbReference type="NCBI Taxonomy" id="206096"/>
    <lineage>
        <taxon>Bacteria</taxon>
        <taxon>Pseudomonadati</taxon>
        <taxon>Bacteroidota</taxon>
        <taxon>Bacteroidia</taxon>
        <taxon>Bacteroidales</taxon>
        <taxon>Dysgonomonadaceae</taxon>
        <taxon>Dysgonomonas</taxon>
        <taxon>environmental samples</taxon>
    </lineage>
</organism>
<feature type="domain" description="Phospholipid/glycerol acyltransferase" evidence="4">
    <location>
        <begin position="27"/>
        <end position="139"/>
    </location>
</feature>
<evidence type="ECO:0000256" key="3">
    <source>
        <dbReference type="ARBA" id="ARBA00023315"/>
    </source>
</evidence>
<dbReference type="InterPro" id="IPR002123">
    <property type="entry name" value="Plipid/glycerol_acylTrfase"/>
</dbReference>
<dbReference type="Pfam" id="PF01553">
    <property type="entry name" value="Acyltransferase"/>
    <property type="match status" value="1"/>
</dbReference>
<keyword evidence="2" id="KW-0808">Transferase</keyword>